<gene>
    <name evidence="2" type="ORF">DFH08DRAFT_907728</name>
</gene>
<dbReference type="AlphaFoldDB" id="A0AAD6YXR1"/>
<feature type="compositionally biased region" description="Low complexity" evidence="1">
    <location>
        <begin position="139"/>
        <end position="162"/>
    </location>
</feature>
<feature type="region of interest" description="Disordered" evidence="1">
    <location>
        <begin position="135"/>
        <end position="178"/>
    </location>
</feature>
<feature type="compositionally biased region" description="Low complexity" evidence="1">
    <location>
        <begin position="65"/>
        <end position="80"/>
    </location>
</feature>
<dbReference type="Proteomes" id="UP001218218">
    <property type="component" value="Unassembled WGS sequence"/>
</dbReference>
<evidence type="ECO:0000313" key="3">
    <source>
        <dbReference type="Proteomes" id="UP001218218"/>
    </source>
</evidence>
<evidence type="ECO:0000256" key="1">
    <source>
        <dbReference type="SAM" id="MobiDB-lite"/>
    </source>
</evidence>
<name>A0AAD6YXR1_9AGAR</name>
<protein>
    <submittedName>
        <fullName evidence="2">Uncharacterized protein</fullName>
    </submittedName>
</protein>
<keyword evidence="3" id="KW-1185">Reference proteome</keyword>
<organism evidence="2 3">
    <name type="scientific">Mycena albidolilacea</name>
    <dbReference type="NCBI Taxonomy" id="1033008"/>
    <lineage>
        <taxon>Eukaryota</taxon>
        <taxon>Fungi</taxon>
        <taxon>Dikarya</taxon>
        <taxon>Basidiomycota</taxon>
        <taxon>Agaricomycotina</taxon>
        <taxon>Agaricomycetes</taxon>
        <taxon>Agaricomycetidae</taxon>
        <taxon>Agaricales</taxon>
        <taxon>Marasmiineae</taxon>
        <taxon>Mycenaceae</taxon>
        <taxon>Mycena</taxon>
    </lineage>
</organism>
<reference evidence="2" key="1">
    <citation type="submission" date="2023-03" db="EMBL/GenBank/DDBJ databases">
        <title>Massive genome expansion in bonnet fungi (Mycena s.s.) driven by repeated elements and novel gene families across ecological guilds.</title>
        <authorList>
            <consortium name="Lawrence Berkeley National Laboratory"/>
            <person name="Harder C.B."/>
            <person name="Miyauchi S."/>
            <person name="Viragh M."/>
            <person name="Kuo A."/>
            <person name="Thoen E."/>
            <person name="Andreopoulos B."/>
            <person name="Lu D."/>
            <person name="Skrede I."/>
            <person name="Drula E."/>
            <person name="Henrissat B."/>
            <person name="Morin E."/>
            <person name="Kohler A."/>
            <person name="Barry K."/>
            <person name="LaButti K."/>
            <person name="Morin E."/>
            <person name="Salamov A."/>
            <person name="Lipzen A."/>
            <person name="Mereny Z."/>
            <person name="Hegedus B."/>
            <person name="Baldrian P."/>
            <person name="Stursova M."/>
            <person name="Weitz H."/>
            <person name="Taylor A."/>
            <person name="Grigoriev I.V."/>
            <person name="Nagy L.G."/>
            <person name="Martin F."/>
            <person name="Kauserud H."/>
        </authorList>
    </citation>
    <scope>NUCLEOTIDE SEQUENCE</scope>
    <source>
        <strain evidence="2">CBHHK002</strain>
    </source>
</reference>
<accession>A0AAD6YXR1</accession>
<feature type="compositionally biased region" description="Polar residues" evidence="1">
    <location>
        <begin position="37"/>
        <end position="52"/>
    </location>
</feature>
<proteinExistence type="predicted"/>
<evidence type="ECO:0000313" key="2">
    <source>
        <dbReference type="EMBL" id="KAJ7300847.1"/>
    </source>
</evidence>
<dbReference type="EMBL" id="JARIHO010000150">
    <property type="protein sequence ID" value="KAJ7300847.1"/>
    <property type="molecule type" value="Genomic_DNA"/>
</dbReference>
<feature type="region of interest" description="Disordered" evidence="1">
    <location>
        <begin position="29"/>
        <end position="80"/>
    </location>
</feature>
<feature type="compositionally biased region" description="Gly residues" evidence="1">
    <location>
        <begin position="163"/>
        <end position="172"/>
    </location>
</feature>
<comment type="caution">
    <text evidence="2">The sequence shown here is derived from an EMBL/GenBank/DDBJ whole genome shotgun (WGS) entry which is preliminary data.</text>
</comment>
<sequence>MPFRLSWPMYPPPLLESSSRIKLLVPQLQIPPLPLQRTSRTRPQTPPLRQNQKTPSSSRSKRAPRSSSPPRTSPWAGRSRCACGAGAHVRRRPLLRCRLRPCAMVVGDTRAIPAKRPHRRCGTPTPLCPIHISAEKSRASPSSRGGSTPTTQTRSARPCTRGTCGGARSGGRAGREGM</sequence>